<dbReference type="Proteomes" id="UP000609323">
    <property type="component" value="Unassembled WGS sequence"/>
</dbReference>
<evidence type="ECO:0000256" key="1">
    <source>
        <dbReference type="SAM" id="MobiDB-lite"/>
    </source>
</evidence>
<gene>
    <name evidence="2" type="ORF">GCM10010917_23440</name>
</gene>
<sequence length="75" mass="8763">MADNHEKNSRSGASGMDQPEQYETDTESLFDRFESERNVDPIPVEDLNEEVKEERNKEETKHHSSSEKKYLTGFE</sequence>
<proteinExistence type="predicted"/>
<feature type="compositionally biased region" description="Basic and acidic residues" evidence="1">
    <location>
        <begin position="29"/>
        <end position="39"/>
    </location>
</feature>
<comment type="caution">
    <text evidence="2">The sequence shown here is derived from an EMBL/GenBank/DDBJ whole genome shotgun (WGS) entry which is preliminary data.</text>
</comment>
<feature type="compositionally biased region" description="Basic and acidic residues" evidence="1">
    <location>
        <begin position="49"/>
        <end position="75"/>
    </location>
</feature>
<name>A0ABQ1G6A5_9BACL</name>
<evidence type="ECO:0008006" key="4">
    <source>
        <dbReference type="Google" id="ProtNLM"/>
    </source>
</evidence>
<dbReference type="EMBL" id="BMHF01000007">
    <property type="protein sequence ID" value="GGA37594.1"/>
    <property type="molecule type" value="Genomic_DNA"/>
</dbReference>
<reference evidence="3" key="1">
    <citation type="journal article" date="2019" name="Int. J. Syst. Evol. Microbiol.">
        <title>The Global Catalogue of Microorganisms (GCM) 10K type strain sequencing project: providing services to taxonomists for standard genome sequencing and annotation.</title>
        <authorList>
            <consortium name="The Broad Institute Genomics Platform"/>
            <consortium name="The Broad Institute Genome Sequencing Center for Infectious Disease"/>
            <person name="Wu L."/>
            <person name="Ma J."/>
        </authorList>
    </citation>
    <scope>NUCLEOTIDE SEQUENCE [LARGE SCALE GENOMIC DNA]</scope>
    <source>
        <strain evidence="3">CGMCC 1.15044</strain>
    </source>
</reference>
<accession>A0ABQ1G6A5</accession>
<evidence type="ECO:0000313" key="2">
    <source>
        <dbReference type="EMBL" id="GGA37594.1"/>
    </source>
</evidence>
<dbReference type="RefSeq" id="WP_373286363.1">
    <property type="nucleotide sequence ID" value="NZ_BMHF01000007.1"/>
</dbReference>
<organism evidence="2 3">
    <name type="scientific">Paenibacillus physcomitrellae</name>
    <dbReference type="NCBI Taxonomy" id="1619311"/>
    <lineage>
        <taxon>Bacteria</taxon>
        <taxon>Bacillati</taxon>
        <taxon>Bacillota</taxon>
        <taxon>Bacilli</taxon>
        <taxon>Bacillales</taxon>
        <taxon>Paenibacillaceae</taxon>
        <taxon>Paenibacillus</taxon>
    </lineage>
</organism>
<evidence type="ECO:0000313" key="3">
    <source>
        <dbReference type="Proteomes" id="UP000609323"/>
    </source>
</evidence>
<feature type="region of interest" description="Disordered" evidence="1">
    <location>
        <begin position="1"/>
        <end position="75"/>
    </location>
</feature>
<keyword evidence="3" id="KW-1185">Reference proteome</keyword>
<protein>
    <recommendedName>
        <fullName evidence="4">YfhD family protein</fullName>
    </recommendedName>
</protein>